<proteinExistence type="predicted"/>
<evidence type="ECO:0000313" key="1">
    <source>
        <dbReference type="EMBL" id="MCW3486272.1"/>
    </source>
</evidence>
<organism evidence="1 2">
    <name type="scientific">Chitinophaga nivalis</name>
    <dbReference type="NCBI Taxonomy" id="2991709"/>
    <lineage>
        <taxon>Bacteria</taxon>
        <taxon>Pseudomonadati</taxon>
        <taxon>Bacteroidota</taxon>
        <taxon>Chitinophagia</taxon>
        <taxon>Chitinophagales</taxon>
        <taxon>Chitinophagaceae</taxon>
        <taxon>Chitinophaga</taxon>
    </lineage>
</organism>
<gene>
    <name evidence="1" type="ORF">OL497_20385</name>
</gene>
<reference evidence="1 2" key="1">
    <citation type="submission" date="2022-10" db="EMBL/GenBank/DDBJ databases">
        <title>Chitinophaga nivalis PC15 sp. nov., isolated from Pyeongchang county, South Korea.</title>
        <authorList>
            <person name="Trinh H.N."/>
        </authorList>
    </citation>
    <scope>NUCLEOTIDE SEQUENCE [LARGE SCALE GENOMIC DNA]</scope>
    <source>
        <strain evidence="1 2">PC14</strain>
    </source>
</reference>
<dbReference type="InterPro" id="IPR006175">
    <property type="entry name" value="YjgF/YER057c/UK114"/>
</dbReference>
<dbReference type="SUPFAM" id="SSF55298">
    <property type="entry name" value="YjgF-like"/>
    <property type="match status" value="1"/>
</dbReference>
<name>A0ABT3IQM5_9BACT</name>
<dbReference type="PANTHER" id="PTHR43857:SF1">
    <property type="entry name" value="YJGH FAMILY PROTEIN"/>
    <property type="match status" value="1"/>
</dbReference>
<sequence>MKRTNYSSGAVWENKVGYSRAVRVGNVIEVSGTVATDNDKVVAPGDAYEQTRFVLAKIEVALINAGATLHDVVRTRMFVTDISRWEEYGRAHGEFFQAIRPATSMVEVSKLIDPQYLVEIEVTAICRDGETGK</sequence>
<dbReference type="EMBL" id="JAPDNS010000002">
    <property type="protein sequence ID" value="MCW3486272.1"/>
    <property type="molecule type" value="Genomic_DNA"/>
</dbReference>
<keyword evidence="2" id="KW-1185">Reference proteome</keyword>
<accession>A0ABT3IQM5</accession>
<dbReference type="Proteomes" id="UP001207742">
    <property type="component" value="Unassembled WGS sequence"/>
</dbReference>
<dbReference type="Gene3D" id="3.30.1330.40">
    <property type="entry name" value="RutC-like"/>
    <property type="match status" value="1"/>
</dbReference>
<evidence type="ECO:0000313" key="2">
    <source>
        <dbReference type="Proteomes" id="UP001207742"/>
    </source>
</evidence>
<dbReference type="RefSeq" id="WP_264733088.1">
    <property type="nucleotide sequence ID" value="NZ_JAPDNR010000001.1"/>
</dbReference>
<comment type="caution">
    <text evidence="1">The sequence shown here is derived from an EMBL/GenBank/DDBJ whole genome shotgun (WGS) entry which is preliminary data.</text>
</comment>
<dbReference type="PANTHER" id="PTHR43857">
    <property type="entry name" value="BLR7761 PROTEIN"/>
    <property type="match status" value="1"/>
</dbReference>
<dbReference type="CDD" id="cd06154">
    <property type="entry name" value="YjgF_YER057c_UK114_like_6"/>
    <property type="match status" value="1"/>
</dbReference>
<dbReference type="InterPro" id="IPR035959">
    <property type="entry name" value="RutC-like_sf"/>
</dbReference>
<protein>
    <submittedName>
        <fullName evidence="1">RidA family protein</fullName>
    </submittedName>
</protein>
<dbReference type="Pfam" id="PF01042">
    <property type="entry name" value="Ribonuc_L-PSP"/>
    <property type="match status" value="1"/>
</dbReference>